<dbReference type="InterPro" id="IPR010982">
    <property type="entry name" value="Lambda_DNA-bd_dom_sf"/>
</dbReference>
<dbReference type="EMBL" id="RQZA01000003">
    <property type="protein sequence ID" value="RRD31486.1"/>
    <property type="molecule type" value="Genomic_DNA"/>
</dbReference>
<dbReference type="InterPro" id="IPR001387">
    <property type="entry name" value="Cro/C1-type_HTH"/>
</dbReference>
<gene>
    <name evidence="3" type="ORF">EII38_04475</name>
</gene>
<dbReference type="RefSeq" id="WP_124776391.1">
    <property type="nucleotide sequence ID" value="NZ_RQZA01000003.1"/>
</dbReference>
<dbReference type="SUPFAM" id="SSF47413">
    <property type="entry name" value="lambda repressor-like DNA-binding domains"/>
    <property type="match status" value="1"/>
</dbReference>
<dbReference type="Proteomes" id="UP000281771">
    <property type="component" value="Unassembled WGS sequence"/>
</dbReference>
<evidence type="ECO:0000256" key="1">
    <source>
        <dbReference type="ARBA" id="ARBA00023125"/>
    </source>
</evidence>
<dbReference type="PANTHER" id="PTHR46558">
    <property type="entry name" value="TRACRIPTIONAL REGULATORY PROTEIN-RELATED-RELATED"/>
    <property type="match status" value="1"/>
</dbReference>
<accession>A0A3P1VCY9</accession>
<evidence type="ECO:0000259" key="2">
    <source>
        <dbReference type="PROSITE" id="PS50943"/>
    </source>
</evidence>
<dbReference type="GO" id="GO:0003677">
    <property type="term" value="F:DNA binding"/>
    <property type="evidence" value="ECO:0007669"/>
    <property type="project" value="UniProtKB-KW"/>
</dbReference>
<dbReference type="AlphaFoldDB" id="A0A3P1VCY9"/>
<keyword evidence="1" id="KW-0238">DNA-binding</keyword>
<sequence>MFAERLKKLRLEANLTQKQIAEHLKISQPAYAQWETGKLNPKKETIQMFAEYFNVSYSYLSGDSDFKQNSEPEIFFRKAVSDMNLTKEQEEQFQKDVINFIEQRRKIFEEDEK</sequence>
<dbReference type="PROSITE" id="PS50943">
    <property type="entry name" value="HTH_CROC1"/>
    <property type="match status" value="1"/>
</dbReference>
<comment type="caution">
    <text evidence="3">The sequence shown here is derived from an EMBL/GenBank/DDBJ whole genome shotgun (WGS) entry which is preliminary data.</text>
</comment>
<protein>
    <submittedName>
        <fullName evidence="3">XRE family transcriptional regulator</fullName>
    </submittedName>
</protein>
<evidence type="ECO:0000313" key="3">
    <source>
        <dbReference type="EMBL" id="RRD31486.1"/>
    </source>
</evidence>
<dbReference type="Pfam" id="PF01381">
    <property type="entry name" value="HTH_3"/>
    <property type="match status" value="1"/>
</dbReference>
<feature type="domain" description="HTH cro/C1-type" evidence="2">
    <location>
        <begin position="6"/>
        <end position="60"/>
    </location>
</feature>
<organism evidence="3 4">
    <name type="scientific">Streptococcus minor</name>
    <dbReference type="NCBI Taxonomy" id="229549"/>
    <lineage>
        <taxon>Bacteria</taxon>
        <taxon>Bacillati</taxon>
        <taxon>Bacillota</taxon>
        <taxon>Bacilli</taxon>
        <taxon>Lactobacillales</taxon>
        <taxon>Streptococcaceae</taxon>
        <taxon>Streptococcus</taxon>
    </lineage>
</organism>
<evidence type="ECO:0000313" key="4">
    <source>
        <dbReference type="Proteomes" id="UP000281771"/>
    </source>
</evidence>
<dbReference type="SMART" id="SM00530">
    <property type="entry name" value="HTH_XRE"/>
    <property type="match status" value="1"/>
</dbReference>
<dbReference type="PANTHER" id="PTHR46558:SF11">
    <property type="entry name" value="HTH-TYPE TRANSCRIPTIONAL REGULATOR XRE"/>
    <property type="match status" value="1"/>
</dbReference>
<dbReference type="CDD" id="cd00093">
    <property type="entry name" value="HTH_XRE"/>
    <property type="match status" value="1"/>
</dbReference>
<keyword evidence="4" id="KW-1185">Reference proteome</keyword>
<dbReference type="Gene3D" id="1.10.260.40">
    <property type="entry name" value="lambda repressor-like DNA-binding domains"/>
    <property type="match status" value="1"/>
</dbReference>
<proteinExistence type="predicted"/>
<name>A0A3P1VCY9_9STRE</name>
<reference evidence="3 4" key="1">
    <citation type="submission" date="2018-11" db="EMBL/GenBank/DDBJ databases">
        <title>Genomes From Bacteria Associated with the Canine Oral Cavity: a Test Case for Automated Genome-Based Taxonomic Assignment.</title>
        <authorList>
            <person name="Coil D.A."/>
            <person name="Jospin G."/>
            <person name="Darling A.E."/>
            <person name="Wallis C."/>
            <person name="Davis I.J."/>
            <person name="Harris S."/>
            <person name="Eisen J.A."/>
            <person name="Holcombe L.J."/>
            <person name="O'Flynn C."/>
        </authorList>
    </citation>
    <scope>NUCLEOTIDE SEQUENCE [LARGE SCALE GENOMIC DNA]</scope>
    <source>
        <strain evidence="3 4">OH4621_COT-116</strain>
    </source>
</reference>